<dbReference type="PROSITE" id="PS50994">
    <property type="entry name" value="INTEGRASE"/>
    <property type="match status" value="1"/>
</dbReference>
<keyword evidence="3" id="KW-1185">Reference proteome</keyword>
<dbReference type="InterPro" id="IPR012337">
    <property type="entry name" value="RNaseH-like_sf"/>
</dbReference>
<organism evidence="2 3">
    <name type="scientific">Desulfuribacillus alkaliarsenatis</name>
    <dbReference type="NCBI Taxonomy" id="766136"/>
    <lineage>
        <taxon>Bacteria</taxon>
        <taxon>Bacillati</taxon>
        <taxon>Bacillota</taxon>
        <taxon>Desulfuribacillia</taxon>
        <taxon>Desulfuribacillales</taxon>
        <taxon>Desulfuribacillaceae</taxon>
        <taxon>Desulfuribacillus</taxon>
    </lineage>
</organism>
<dbReference type="GO" id="GO:0004803">
    <property type="term" value="F:transposase activity"/>
    <property type="evidence" value="ECO:0007669"/>
    <property type="project" value="TreeGrafter"/>
</dbReference>
<dbReference type="SUPFAM" id="SSF53098">
    <property type="entry name" value="Ribonuclease H-like"/>
    <property type="match status" value="1"/>
</dbReference>
<evidence type="ECO:0000259" key="1">
    <source>
        <dbReference type="PROSITE" id="PS50994"/>
    </source>
</evidence>
<dbReference type="InterPro" id="IPR051917">
    <property type="entry name" value="Transposase-Integrase"/>
</dbReference>
<dbReference type="GO" id="GO:0005829">
    <property type="term" value="C:cytosol"/>
    <property type="evidence" value="ECO:0007669"/>
    <property type="project" value="TreeGrafter"/>
</dbReference>
<dbReference type="Proteomes" id="UP000094296">
    <property type="component" value="Unassembled WGS sequence"/>
</dbReference>
<gene>
    <name evidence="2" type="ORF">BHF68_03545</name>
</gene>
<comment type="caution">
    <text evidence="2">The sequence shown here is derived from an EMBL/GenBank/DDBJ whole genome shotgun (WGS) entry which is preliminary data.</text>
</comment>
<dbReference type="PANTHER" id="PTHR10948">
    <property type="entry name" value="TRANSPOSASE"/>
    <property type="match status" value="1"/>
</dbReference>
<dbReference type="InterPro" id="IPR001584">
    <property type="entry name" value="Integrase_cat-core"/>
</dbReference>
<reference evidence="2 3" key="1">
    <citation type="submission" date="2016-09" db="EMBL/GenBank/DDBJ databases">
        <title>Draft genome sequence for the type strain of Desulfuribacillus alkaliarsenatis AHT28, an obligately anaerobic, sulfidogenic bacterium isolated from Russian soda lake sediments.</title>
        <authorList>
            <person name="Abin C.A."/>
            <person name="Hollibaugh J.T."/>
        </authorList>
    </citation>
    <scope>NUCLEOTIDE SEQUENCE [LARGE SCALE GENOMIC DNA]</scope>
    <source>
        <strain evidence="2 3">AHT28</strain>
    </source>
</reference>
<dbReference type="PANTHER" id="PTHR10948:SF23">
    <property type="entry name" value="TRANSPOSASE INSI FOR INSERTION SEQUENCE ELEMENT IS30A-RELATED"/>
    <property type="match status" value="1"/>
</dbReference>
<protein>
    <recommendedName>
        <fullName evidence="1">Integrase catalytic domain-containing protein</fullName>
    </recommendedName>
</protein>
<dbReference type="InterPro" id="IPR036397">
    <property type="entry name" value="RNaseH_sf"/>
</dbReference>
<accession>A0A1E5G6E8</accession>
<dbReference type="GO" id="GO:0003676">
    <property type="term" value="F:nucleic acid binding"/>
    <property type="evidence" value="ECO:0007669"/>
    <property type="project" value="InterPro"/>
</dbReference>
<name>A0A1E5G6E8_9FIRM</name>
<dbReference type="Gene3D" id="3.30.420.10">
    <property type="entry name" value="Ribonuclease H-like superfamily/Ribonuclease H"/>
    <property type="match status" value="1"/>
</dbReference>
<dbReference type="GO" id="GO:0032196">
    <property type="term" value="P:transposition"/>
    <property type="evidence" value="ECO:0007669"/>
    <property type="project" value="TreeGrafter"/>
</dbReference>
<evidence type="ECO:0000313" key="3">
    <source>
        <dbReference type="Proteomes" id="UP000094296"/>
    </source>
</evidence>
<proteinExistence type="predicted"/>
<dbReference type="EMBL" id="MIJE01000001">
    <property type="protein sequence ID" value="OEF98743.1"/>
    <property type="molecule type" value="Genomic_DNA"/>
</dbReference>
<dbReference type="AlphaFoldDB" id="A0A1E5G6E8"/>
<feature type="domain" description="Integrase catalytic" evidence="1">
    <location>
        <begin position="1"/>
        <end position="110"/>
    </location>
</feature>
<dbReference type="GO" id="GO:0015074">
    <property type="term" value="P:DNA integration"/>
    <property type="evidence" value="ECO:0007669"/>
    <property type="project" value="InterPro"/>
</dbReference>
<evidence type="ECO:0000313" key="2">
    <source>
        <dbReference type="EMBL" id="OEF98743.1"/>
    </source>
</evidence>
<sequence>MYETLGKSTYKKLFPVILTDNGSEFSNPKAIEYSAAGTHRSHLFYCDPSAPYQKGSIEVNHSLIRRILPKGKSFNDLTQDDILLIMNHVNSYKRKKLNDRSPYDAFSFYYGEDILGSMGYVSVAAEDINLTPKLLKK</sequence>